<keyword evidence="5" id="KW-1279">T cell receptor</keyword>
<evidence type="ECO:0000256" key="1">
    <source>
        <dbReference type="ARBA" id="ARBA00022729"/>
    </source>
</evidence>
<sequence length="202" mass="22492">AMRGPLWLFLCLVAENWLTQNPASLSAKEGERVEIMCGYSTTYSSFALDWYQELPGKAPTFLLRRYSDGSEYKLSSVSSRFSSQLDAGAKSFTLSIDGAQLADSAVYFCALRETTALQTALVQPPSEPSVSIMKSENESIAACLVNDFYPKELKIVMNPDSQTIYEATDPILTSNGKYSAVKYIWSFKCHKFRTTLSNLYSC</sequence>
<feature type="signal peptide" evidence="6">
    <location>
        <begin position="1"/>
        <end position="19"/>
    </location>
</feature>
<evidence type="ECO:0000256" key="6">
    <source>
        <dbReference type="SAM" id="SignalP"/>
    </source>
</evidence>
<keyword evidence="1 6" id="KW-0732">Signal</keyword>
<dbReference type="InterPro" id="IPR013106">
    <property type="entry name" value="Ig_V-set"/>
</dbReference>
<evidence type="ECO:0000313" key="8">
    <source>
        <dbReference type="Ensembl" id="ENSPCEP00000008940.1"/>
    </source>
</evidence>
<evidence type="ECO:0000256" key="4">
    <source>
        <dbReference type="ARBA" id="ARBA00023319"/>
    </source>
</evidence>
<evidence type="ECO:0000259" key="7">
    <source>
        <dbReference type="PROSITE" id="PS50835"/>
    </source>
</evidence>
<dbReference type="SMART" id="SM00409">
    <property type="entry name" value="IG"/>
    <property type="match status" value="1"/>
</dbReference>
<dbReference type="InterPro" id="IPR051287">
    <property type="entry name" value="TCR_variable_region"/>
</dbReference>
<dbReference type="InterPro" id="IPR036179">
    <property type="entry name" value="Ig-like_dom_sf"/>
</dbReference>
<proteinExistence type="predicted"/>
<feature type="domain" description="Ig-like" evidence="7">
    <location>
        <begin position="5"/>
        <end position="131"/>
    </location>
</feature>
<evidence type="ECO:0000256" key="3">
    <source>
        <dbReference type="ARBA" id="ARBA00023170"/>
    </source>
</evidence>
<dbReference type="Pfam" id="PF07654">
    <property type="entry name" value="C1-set"/>
    <property type="match status" value="1"/>
</dbReference>
<keyword evidence="2" id="KW-1064">Adaptive immunity</keyword>
<evidence type="ECO:0000313" key="9">
    <source>
        <dbReference type="Proteomes" id="UP000694393"/>
    </source>
</evidence>
<dbReference type="PROSITE" id="PS50835">
    <property type="entry name" value="IG_LIKE"/>
    <property type="match status" value="1"/>
</dbReference>
<dbReference type="SUPFAM" id="SSF48726">
    <property type="entry name" value="Immunoglobulin"/>
    <property type="match status" value="2"/>
</dbReference>
<feature type="chain" id="PRO_5034391918" description="Ig-like domain-containing protein" evidence="6">
    <location>
        <begin position="20"/>
        <end position="202"/>
    </location>
</feature>
<dbReference type="SMART" id="SM00406">
    <property type="entry name" value="IGv"/>
    <property type="match status" value="1"/>
</dbReference>
<dbReference type="Proteomes" id="UP000694393">
    <property type="component" value="Unplaced"/>
</dbReference>
<evidence type="ECO:0000256" key="5">
    <source>
        <dbReference type="ARBA" id="ARBA00043266"/>
    </source>
</evidence>
<dbReference type="AlphaFoldDB" id="A0A8C8RSE4"/>
<dbReference type="Pfam" id="PF07686">
    <property type="entry name" value="V-set"/>
    <property type="match status" value="1"/>
</dbReference>
<dbReference type="PANTHER" id="PTHR19367">
    <property type="entry name" value="T-CELL RECEPTOR ALPHA CHAIN V REGION"/>
    <property type="match status" value="1"/>
</dbReference>
<organism evidence="8 9">
    <name type="scientific">Pelusios castaneus</name>
    <name type="common">West African mud turtle</name>
    <dbReference type="NCBI Taxonomy" id="367368"/>
    <lineage>
        <taxon>Eukaryota</taxon>
        <taxon>Metazoa</taxon>
        <taxon>Chordata</taxon>
        <taxon>Craniata</taxon>
        <taxon>Vertebrata</taxon>
        <taxon>Euteleostomi</taxon>
        <taxon>Archelosauria</taxon>
        <taxon>Testudinata</taxon>
        <taxon>Testudines</taxon>
        <taxon>Pleurodira</taxon>
        <taxon>Pelomedusidae</taxon>
        <taxon>Pelusios</taxon>
    </lineage>
</organism>
<reference evidence="8" key="1">
    <citation type="submission" date="2025-08" db="UniProtKB">
        <authorList>
            <consortium name="Ensembl"/>
        </authorList>
    </citation>
    <scope>IDENTIFICATION</scope>
</reference>
<evidence type="ECO:0000256" key="2">
    <source>
        <dbReference type="ARBA" id="ARBA00023130"/>
    </source>
</evidence>
<keyword evidence="5" id="KW-0391">Immunity</keyword>
<dbReference type="InterPro" id="IPR003597">
    <property type="entry name" value="Ig_C1-set"/>
</dbReference>
<dbReference type="InterPro" id="IPR003599">
    <property type="entry name" value="Ig_sub"/>
</dbReference>
<protein>
    <recommendedName>
        <fullName evidence="7">Ig-like domain-containing protein</fullName>
    </recommendedName>
</protein>
<keyword evidence="4" id="KW-0393">Immunoglobulin domain</keyword>
<accession>A0A8C8RSE4</accession>
<dbReference type="PANTHER" id="PTHR19367:SF45">
    <property type="entry name" value="IG-LIKE DOMAIN-CONTAINING PROTEIN"/>
    <property type="match status" value="1"/>
</dbReference>
<dbReference type="GO" id="GO:0042101">
    <property type="term" value="C:T cell receptor complex"/>
    <property type="evidence" value="ECO:0007669"/>
    <property type="project" value="UniProtKB-KW"/>
</dbReference>
<keyword evidence="3" id="KW-0675">Receptor</keyword>
<dbReference type="GO" id="GO:0002250">
    <property type="term" value="P:adaptive immune response"/>
    <property type="evidence" value="ECO:0007669"/>
    <property type="project" value="UniProtKB-KW"/>
</dbReference>
<name>A0A8C8RSE4_9SAUR</name>
<dbReference type="Gene3D" id="2.60.40.10">
    <property type="entry name" value="Immunoglobulins"/>
    <property type="match status" value="2"/>
</dbReference>
<keyword evidence="9" id="KW-1185">Reference proteome</keyword>
<dbReference type="Ensembl" id="ENSPCET00000009254.1">
    <property type="protein sequence ID" value="ENSPCEP00000008940.1"/>
    <property type="gene ID" value="ENSPCEG00000007137.1"/>
</dbReference>
<reference evidence="8" key="2">
    <citation type="submission" date="2025-09" db="UniProtKB">
        <authorList>
            <consortium name="Ensembl"/>
        </authorList>
    </citation>
    <scope>IDENTIFICATION</scope>
</reference>
<dbReference type="InterPro" id="IPR007110">
    <property type="entry name" value="Ig-like_dom"/>
</dbReference>
<dbReference type="InterPro" id="IPR013783">
    <property type="entry name" value="Ig-like_fold"/>
</dbReference>